<accession>A0ABX1WLC6</accession>
<dbReference type="RefSeq" id="WP_171622675.1">
    <property type="nucleotide sequence ID" value="NZ_CBCRZD010000017.1"/>
</dbReference>
<sequence length="190" mass="22683">MRLFLFILTFNLFLSVDAQIINPDQIRTTIYDTILQDIQKQSLAFPNKIIVIDPTINKFQDLKMDEFGLQLDGAKYDQNLSFCTKLSPYKCVTKFEIDHYTITNVYKNESDALYPDFYGIYAPIDSWYNLVYYAAVAHFEKDRKFQFNVLIPVRNVQMKNKIMHDKMFFYNFLFDESFKILKFEKLFLKS</sequence>
<keyword evidence="1" id="KW-0732">Signal</keyword>
<protein>
    <submittedName>
        <fullName evidence="2">Uncharacterized protein</fullName>
    </submittedName>
</protein>
<dbReference type="Proteomes" id="UP000580344">
    <property type="component" value="Unassembled WGS sequence"/>
</dbReference>
<evidence type="ECO:0000313" key="2">
    <source>
        <dbReference type="EMBL" id="NOJ75361.1"/>
    </source>
</evidence>
<dbReference type="EMBL" id="JABFOQ010000009">
    <property type="protein sequence ID" value="NOJ75361.1"/>
    <property type="molecule type" value="Genomic_DNA"/>
</dbReference>
<name>A0ABX1WLC6_9FLAO</name>
<comment type="caution">
    <text evidence="2">The sequence shown here is derived from an EMBL/GenBank/DDBJ whole genome shotgun (WGS) entry which is preliminary data.</text>
</comment>
<evidence type="ECO:0000256" key="1">
    <source>
        <dbReference type="SAM" id="SignalP"/>
    </source>
</evidence>
<reference evidence="2 3" key="1">
    <citation type="submission" date="2020-05" db="EMBL/GenBank/DDBJ databases">
        <title>Tigecycline resistant gene in Empedobacter stercoris.</title>
        <authorList>
            <person name="Chen Y."/>
            <person name="Cheng Y."/>
            <person name="Zhou K."/>
        </authorList>
    </citation>
    <scope>NUCLEOTIDE SEQUENCE [LARGE SCALE GENOMIC DNA]</scope>
    <source>
        <strain evidence="2 3">ES202</strain>
    </source>
</reference>
<feature type="signal peptide" evidence="1">
    <location>
        <begin position="1"/>
        <end position="18"/>
    </location>
</feature>
<keyword evidence="3" id="KW-1185">Reference proteome</keyword>
<organism evidence="2 3">
    <name type="scientific">Empedobacter stercoris</name>
    <dbReference type="NCBI Taxonomy" id="1628248"/>
    <lineage>
        <taxon>Bacteria</taxon>
        <taxon>Pseudomonadati</taxon>
        <taxon>Bacteroidota</taxon>
        <taxon>Flavobacteriia</taxon>
        <taxon>Flavobacteriales</taxon>
        <taxon>Weeksellaceae</taxon>
        <taxon>Empedobacter</taxon>
    </lineage>
</organism>
<feature type="chain" id="PRO_5045500511" evidence="1">
    <location>
        <begin position="19"/>
        <end position="190"/>
    </location>
</feature>
<evidence type="ECO:0000313" key="3">
    <source>
        <dbReference type="Proteomes" id="UP000580344"/>
    </source>
</evidence>
<proteinExistence type="predicted"/>
<gene>
    <name evidence="2" type="ORF">HMH06_05840</name>
</gene>